<dbReference type="SUPFAM" id="SSF81606">
    <property type="entry name" value="PP2C-like"/>
    <property type="match status" value="1"/>
</dbReference>
<evidence type="ECO:0000313" key="2">
    <source>
        <dbReference type="EMBL" id="KAL1559591.1"/>
    </source>
</evidence>
<protein>
    <submittedName>
        <fullName evidence="2">[pyruvate dehydrogenase (Acetyl-transferring)]-phosphatase</fullName>
        <ecNumber evidence="2">3.1.3.43</ecNumber>
    </submittedName>
</protein>
<feature type="domain" description="PPM-type phosphatase" evidence="1">
    <location>
        <begin position="1"/>
        <end position="121"/>
    </location>
</feature>
<dbReference type="Proteomes" id="UP001567538">
    <property type="component" value="Unassembled WGS sequence"/>
</dbReference>
<accession>A0ABD1HSZ0</accession>
<sequence>MLTYLKSPEFALDPSFPRFHLPQPLQRPVLRADPSIVTRRLSEDDKFLIFASDGLWEFLTNQEAVEIVHNNQRAGIAKRLLVSALERAGRIRRMPYEEIKKLDNGVRRHVHDDVSIVVVFIDHEMLDGDDTATSELSVRGFVDVVGPSNFDFS</sequence>
<dbReference type="AlphaFoldDB" id="A0ABD1HSZ0"/>
<dbReference type="EMBL" id="JBEAFC010000004">
    <property type="protein sequence ID" value="KAL1559591.1"/>
    <property type="molecule type" value="Genomic_DNA"/>
</dbReference>
<reference evidence="2 3" key="1">
    <citation type="submission" date="2024-06" db="EMBL/GenBank/DDBJ databases">
        <title>A chromosome level genome sequence of Diviner's sage (Salvia divinorum).</title>
        <authorList>
            <person name="Ford S.A."/>
            <person name="Ro D.-K."/>
            <person name="Ness R.W."/>
            <person name="Phillips M.A."/>
        </authorList>
    </citation>
    <scope>NUCLEOTIDE SEQUENCE [LARGE SCALE GENOMIC DNA]</scope>
    <source>
        <strain evidence="2">SAF-2024a</strain>
        <tissue evidence="2">Leaf</tissue>
    </source>
</reference>
<name>A0ABD1HSZ0_SALDI</name>
<dbReference type="PROSITE" id="PS51746">
    <property type="entry name" value="PPM_2"/>
    <property type="match status" value="1"/>
</dbReference>
<dbReference type="Gene3D" id="3.60.40.10">
    <property type="entry name" value="PPM-type phosphatase domain"/>
    <property type="match status" value="1"/>
</dbReference>
<dbReference type="InterPro" id="IPR001932">
    <property type="entry name" value="PPM-type_phosphatase-like_dom"/>
</dbReference>
<keyword evidence="3" id="KW-1185">Reference proteome</keyword>
<proteinExistence type="predicted"/>
<dbReference type="InterPro" id="IPR015655">
    <property type="entry name" value="PP2C"/>
</dbReference>
<keyword evidence="2" id="KW-0378">Hydrolase</keyword>
<organism evidence="2 3">
    <name type="scientific">Salvia divinorum</name>
    <name type="common">Maria pastora</name>
    <name type="synonym">Diviner's sage</name>
    <dbReference type="NCBI Taxonomy" id="28513"/>
    <lineage>
        <taxon>Eukaryota</taxon>
        <taxon>Viridiplantae</taxon>
        <taxon>Streptophyta</taxon>
        <taxon>Embryophyta</taxon>
        <taxon>Tracheophyta</taxon>
        <taxon>Spermatophyta</taxon>
        <taxon>Magnoliopsida</taxon>
        <taxon>eudicotyledons</taxon>
        <taxon>Gunneridae</taxon>
        <taxon>Pentapetalae</taxon>
        <taxon>asterids</taxon>
        <taxon>lamiids</taxon>
        <taxon>Lamiales</taxon>
        <taxon>Lamiaceae</taxon>
        <taxon>Nepetoideae</taxon>
        <taxon>Mentheae</taxon>
        <taxon>Salviinae</taxon>
        <taxon>Salvia</taxon>
        <taxon>Salvia subgen. Calosphace</taxon>
    </lineage>
</organism>
<gene>
    <name evidence="2" type="ORF">AAHA92_09916</name>
</gene>
<dbReference type="InterPro" id="IPR036457">
    <property type="entry name" value="PPM-type-like_dom_sf"/>
</dbReference>
<evidence type="ECO:0000313" key="3">
    <source>
        <dbReference type="Proteomes" id="UP001567538"/>
    </source>
</evidence>
<comment type="caution">
    <text evidence="2">The sequence shown here is derived from an EMBL/GenBank/DDBJ whole genome shotgun (WGS) entry which is preliminary data.</text>
</comment>
<evidence type="ECO:0000259" key="1">
    <source>
        <dbReference type="PROSITE" id="PS51746"/>
    </source>
</evidence>
<dbReference type="PANTHER" id="PTHR47992">
    <property type="entry name" value="PROTEIN PHOSPHATASE"/>
    <property type="match status" value="1"/>
</dbReference>
<dbReference type="Pfam" id="PF00481">
    <property type="entry name" value="PP2C"/>
    <property type="match status" value="1"/>
</dbReference>
<dbReference type="EC" id="3.1.3.43" evidence="2"/>
<dbReference type="GO" id="GO:0004741">
    <property type="term" value="F:[pyruvate dehydrogenase (acetyl-transferring)]-phosphatase activity"/>
    <property type="evidence" value="ECO:0007669"/>
    <property type="project" value="UniProtKB-EC"/>
</dbReference>